<dbReference type="GO" id="GO:0005634">
    <property type="term" value="C:nucleus"/>
    <property type="evidence" value="ECO:0007669"/>
    <property type="project" value="TreeGrafter"/>
</dbReference>
<dbReference type="PANTHER" id="PTHR13780">
    <property type="entry name" value="AMP-ACTIVATED PROTEIN KINASE, GAMMA REGULATORY SUBUNIT"/>
    <property type="match status" value="1"/>
</dbReference>
<keyword evidence="6" id="KW-0812">Transmembrane</keyword>
<dbReference type="PROSITE" id="PS51371">
    <property type="entry name" value="CBS"/>
    <property type="match status" value="3"/>
</dbReference>
<evidence type="ECO:0000313" key="9">
    <source>
        <dbReference type="WBParaSite" id="SMUV_0001009801-mRNA-1"/>
    </source>
</evidence>
<keyword evidence="6" id="KW-1133">Transmembrane helix</keyword>
<name>A0A0N5AYQ0_9BILA</name>
<dbReference type="SUPFAM" id="SSF54631">
    <property type="entry name" value="CBS-domain pair"/>
    <property type="match status" value="2"/>
</dbReference>
<evidence type="ECO:0000256" key="2">
    <source>
        <dbReference type="ARBA" id="ARBA00022737"/>
    </source>
</evidence>
<dbReference type="GO" id="GO:0016208">
    <property type="term" value="F:AMP binding"/>
    <property type="evidence" value="ECO:0007669"/>
    <property type="project" value="TreeGrafter"/>
</dbReference>
<evidence type="ECO:0000256" key="6">
    <source>
        <dbReference type="SAM" id="Phobius"/>
    </source>
</evidence>
<organism evidence="8 9">
    <name type="scientific">Syphacia muris</name>
    <dbReference type="NCBI Taxonomy" id="451379"/>
    <lineage>
        <taxon>Eukaryota</taxon>
        <taxon>Metazoa</taxon>
        <taxon>Ecdysozoa</taxon>
        <taxon>Nematoda</taxon>
        <taxon>Chromadorea</taxon>
        <taxon>Rhabditida</taxon>
        <taxon>Spirurina</taxon>
        <taxon>Oxyuridomorpha</taxon>
        <taxon>Oxyuroidea</taxon>
        <taxon>Oxyuridae</taxon>
        <taxon>Syphacia</taxon>
    </lineage>
</organism>
<evidence type="ECO:0000256" key="3">
    <source>
        <dbReference type="ARBA" id="ARBA00023122"/>
    </source>
</evidence>
<dbReference type="SMART" id="SM00116">
    <property type="entry name" value="CBS"/>
    <property type="match status" value="3"/>
</dbReference>
<dbReference type="GO" id="GO:0019887">
    <property type="term" value="F:protein kinase regulator activity"/>
    <property type="evidence" value="ECO:0007669"/>
    <property type="project" value="TreeGrafter"/>
</dbReference>
<dbReference type="Gene3D" id="3.10.580.10">
    <property type="entry name" value="CBS-domain"/>
    <property type="match status" value="2"/>
</dbReference>
<dbReference type="GO" id="GO:0031588">
    <property type="term" value="C:nucleotide-activated protein kinase complex"/>
    <property type="evidence" value="ECO:0007669"/>
    <property type="project" value="TreeGrafter"/>
</dbReference>
<feature type="domain" description="CBS" evidence="7">
    <location>
        <begin position="215"/>
        <end position="274"/>
    </location>
</feature>
<keyword evidence="3 5" id="KW-0129">CBS domain</keyword>
<evidence type="ECO:0000256" key="1">
    <source>
        <dbReference type="ARBA" id="ARBA00006750"/>
    </source>
</evidence>
<dbReference type="AlphaFoldDB" id="A0A0N5AYQ0"/>
<dbReference type="STRING" id="451379.A0A0N5AYQ0"/>
<sequence length="367" mass="42467">MKSIKLFSVIHFFHLNINLTHLLHLFFWVNNYLFCILRDNVYTLFMKAHHCCDLIPLSVKITAISSDLPILKAFCAYIYNGVRASPLYFSELQGFNGMITATDFIEIMTKFYHDGPVSDVLKDLEGFTINNWLTMQKSEGQAQKPFIYVDPQDSLYKAVQVMFKNHIHRLALVDQVSGNVEFIVSYKRLLKFIFIYIKDLPFPTYMCGKPKELGIGEWNNVVTVSENLKIIDLFRIFVKSKKCFLPVVDEDMKLVNCCSKVDVVRYNIYHHLDTPIHKALNDPARNFYGVYTCTENDCLMTVLEKMAKYDVHRLIAVDADEKVIGLVSLSDIFRFLVLEPPQTAEPRGMYMIDRQELTTTVTIEDSD</sequence>
<evidence type="ECO:0000256" key="4">
    <source>
        <dbReference type="ARBA" id="ARBA00025878"/>
    </source>
</evidence>
<proteinExistence type="inferred from homology"/>
<evidence type="ECO:0000256" key="5">
    <source>
        <dbReference type="PROSITE-ProRule" id="PRU00703"/>
    </source>
</evidence>
<comment type="subunit">
    <text evidence="4">AMPK is a heterotrimer of an alpha catalytic subunit (PRKAA1 or PRKAA2), a beta (PRKAB1 or PRKAB2) and a gamma non-catalytic subunits (PRKAG1, PRKAG2 or PRKAG3). Interacts with FNIP1 and FNIP2.</text>
</comment>
<dbReference type="InterPro" id="IPR050511">
    <property type="entry name" value="AMPK_gamma/SDS23_families"/>
</dbReference>
<dbReference type="InterPro" id="IPR000644">
    <property type="entry name" value="CBS_dom"/>
</dbReference>
<dbReference type="PANTHER" id="PTHR13780:SF35">
    <property type="entry name" value="LD22662P"/>
    <property type="match status" value="1"/>
</dbReference>
<comment type="similarity">
    <text evidence="1">Belongs to the 5'-AMP-activated protein kinase gamma subunit family.</text>
</comment>
<accession>A0A0N5AYQ0</accession>
<protein>
    <submittedName>
        <fullName evidence="9">5'-AMP-activated protein kinase subunit gamma-1-like</fullName>
    </submittedName>
</protein>
<dbReference type="InterPro" id="IPR046342">
    <property type="entry name" value="CBS_dom_sf"/>
</dbReference>
<keyword evidence="6" id="KW-0472">Membrane</keyword>
<dbReference type="GO" id="GO:0019901">
    <property type="term" value="F:protein kinase binding"/>
    <property type="evidence" value="ECO:0007669"/>
    <property type="project" value="TreeGrafter"/>
</dbReference>
<reference evidence="9" key="1">
    <citation type="submission" date="2017-02" db="UniProtKB">
        <authorList>
            <consortium name="WormBaseParasite"/>
        </authorList>
    </citation>
    <scope>IDENTIFICATION</scope>
</reference>
<dbReference type="Pfam" id="PF00571">
    <property type="entry name" value="CBS"/>
    <property type="match status" value="3"/>
</dbReference>
<dbReference type="Proteomes" id="UP000046393">
    <property type="component" value="Unplaced"/>
</dbReference>
<keyword evidence="2" id="KW-0677">Repeat</keyword>
<feature type="domain" description="CBS" evidence="7">
    <location>
        <begin position="283"/>
        <end position="345"/>
    </location>
</feature>
<feature type="transmembrane region" description="Helical" evidence="6">
    <location>
        <begin position="12"/>
        <end position="29"/>
    </location>
</feature>
<dbReference type="WBParaSite" id="SMUV_0001009801-mRNA-1">
    <property type="protein sequence ID" value="SMUV_0001009801-mRNA-1"/>
    <property type="gene ID" value="SMUV_0001009801"/>
</dbReference>
<evidence type="ECO:0000313" key="8">
    <source>
        <dbReference type="Proteomes" id="UP000046393"/>
    </source>
</evidence>
<evidence type="ECO:0000259" key="7">
    <source>
        <dbReference type="PROSITE" id="PS51371"/>
    </source>
</evidence>
<keyword evidence="8" id="KW-1185">Reference proteome</keyword>
<dbReference type="GO" id="GO:0005737">
    <property type="term" value="C:cytoplasm"/>
    <property type="evidence" value="ECO:0007669"/>
    <property type="project" value="TreeGrafter"/>
</dbReference>
<feature type="domain" description="CBS" evidence="7">
    <location>
        <begin position="142"/>
        <end position="200"/>
    </location>
</feature>